<dbReference type="EMBL" id="JADBGQ010000005">
    <property type="protein sequence ID" value="KAG5397659.1"/>
    <property type="molecule type" value="Genomic_DNA"/>
</dbReference>
<dbReference type="Proteomes" id="UP000823674">
    <property type="component" value="Chromosome A05"/>
</dbReference>
<accession>A0ABQ7MFY7</accession>
<gene>
    <name evidence="2" type="primary">A05g506040.1_BraROA</name>
    <name evidence="2" type="ORF">IGI04_019473</name>
</gene>
<comment type="caution">
    <text evidence="2">The sequence shown here is derived from an EMBL/GenBank/DDBJ whole genome shotgun (WGS) entry which is preliminary data.</text>
</comment>
<evidence type="ECO:0000313" key="3">
    <source>
        <dbReference type="Proteomes" id="UP000823674"/>
    </source>
</evidence>
<evidence type="ECO:0000313" key="2">
    <source>
        <dbReference type="EMBL" id="KAG5397659.1"/>
    </source>
</evidence>
<protein>
    <submittedName>
        <fullName evidence="2">Uncharacterized protein</fullName>
    </submittedName>
</protein>
<evidence type="ECO:0000256" key="1">
    <source>
        <dbReference type="SAM" id="MobiDB-lite"/>
    </source>
</evidence>
<proteinExistence type="predicted"/>
<keyword evidence="3" id="KW-1185">Reference proteome</keyword>
<sequence>MTGKLAYAGYLYLNSTPASKFYFDRNIPAIEEFTSRNIPAIEEFTSSSRGIPCIDTMEGIKKKELVSIGDLNTFISNSSVQRKPISYVKLWSLGYSNKMVGHTGCSMKLDKSGTSLRCKCVSTNITGVIRDMSKHTEQEADTLALDEISGGEGQELPRCLEELAGKDYVFQIRVSSCTSNPTAVVDGEDGQLTASASNTVEGAKIAMGVDCRERKQPHNAPQTTSHAEDRDFDFI</sequence>
<feature type="region of interest" description="Disordered" evidence="1">
    <location>
        <begin position="213"/>
        <end position="235"/>
    </location>
</feature>
<reference evidence="2 3" key="1">
    <citation type="submission" date="2021-03" db="EMBL/GenBank/DDBJ databases">
        <authorList>
            <person name="King G.J."/>
            <person name="Bancroft I."/>
            <person name="Baten A."/>
            <person name="Bloomfield J."/>
            <person name="Borpatragohain P."/>
            <person name="He Z."/>
            <person name="Irish N."/>
            <person name="Irwin J."/>
            <person name="Liu K."/>
            <person name="Mauleon R.P."/>
            <person name="Moore J."/>
            <person name="Morris R."/>
            <person name="Ostergaard L."/>
            <person name="Wang B."/>
            <person name="Wells R."/>
        </authorList>
    </citation>
    <scope>NUCLEOTIDE SEQUENCE [LARGE SCALE GENOMIC DNA]</scope>
    <source>
        <strain evidence="2">R-o-18</strain>
        <tissue evidence="2">Leaf</tissue>
    </source>
</reference>
<feature type="compositionally biased region" description="Basic and acidic residues" evidence="1">
    <location>
        <begin position="226"/>
        <end position="235"/>
    </location>
</feature>
<organism evidence="2 3">
    <name type="scientific">Brassica rapa subsp. trilocularis</name>
    <dbReference type="NCBI Taxonomy" id="1813537"/>
    <lineage>
        <taxon>Eukaryota</taxon>
        <taxon>Viridiplantae</taxon>
        <taxon>Streptophyta</taxon>
        <taxon>Embryophyta</taxon>
        <taxon>Tracheophyta</taxon>
        <taxon>Spermatophyta</taxon>
        <taxon>Magnoliopsida</taxon>
        <taxon>eudicotyledons</taxon>
        <taxon>Gunneridae</taxon>
        <taxon>Pentapetalae</taxon>
        <taxon>rosids</taxon>
        <taxon>malvids</taxon>
        <taxon>Brassicales</taxon>
        <taxon>Brassicaceae</taxon>
        <taxon>Brassiceae</taxon>
        <taxon>Brassica</taxon>
    </lineage>
</organism>
<name>A0ABQ7MFY7_BRACM</name>